<dbReference type="PANTHER" id="PTHR31769">
    <property type="entry name" value="OS07G0462200 PROTEIN-RELATED"/>
    <property type="match status" value="1"/>
</dbReference>
<feature type="transmembrane region" description="Helical" evidence="7">
    <location>
        <begin position="134"/>
        <end position="158"/>
    </location>
</feature>
<sequence length="186" mass="20052">MMAKVVVVSGIVAVLGITSMVAGFAAEPTRIKASKVYIEHLSCVYPSSHSIRFGILALVCTIISRILLLIVVGCCCRPSGYTSTPIKNSNVFNILSWIASVVAVILFLVGLVVYNQERMQEKYHGRLTCDVVKPGLFVSGALFSFFSSFFGIVAYTSVSSSIQTTSQLDIELPVGDVDVEKSPVHP</sequence>
<dbReference type="InterPro" id="IPR052222">
    <property type="entry name" value="DESIGUAL"/>
</dbReference>
<keyword evidence="4 7" id="KW-1133">Transmembrane helix</keyword>
<dbReference type="AlphaFoldDB" id="A0A9R1V2L7"/>
<comment type="caution">
    <text evidence="8">The sequence shown here is derived from an EMBL/GenBank/DDBJ whole genome shotgun (WGS) entry which is preliminary data.</text>
</comment>
<dbReference type="Proteomes" id="UP000235145">
    <property type="component" value="Unassembled WGS sequence"/>
</dbReference>
<dbReference type="InterPro" id="IPR009606">
    <property type="entry name" value="DEAL/Modifying_wall_lignin1/2"/>
</dbReference>
<dbReference type="OrthoDB" id="678343at2759"/>
<comment type="subcellular location">
    <subcellularLocation>
        <location evidence="1">Endomembrane system</location>
        <topology evidence="1">Multi-pass membrane protein</topology>
    </subcellularLocation>
</comment>
<evidence type="ECO:0000256" key="1">
    <source>
        <dbReference type="ARBA" id="ARBA00004127"/>
    </source>
</evidence>
<evidence type="ECO:0000256" key="4">
    <source>
        <dbReference type="ARBA" id="ARBA00022989"/>
    </source>
</evidence>
<evidence type="ECO:0000256" key="5">
    <source>
        <dbReference type="ARBA" id="ARBA00023136"/>
    </source>
</evidence>
<dbReference type="Pfam" id="PF06749">
    <property type="entry name" value="DUF1218"/>
    <property type="match status" value="1"/>
</dbReference>
<evidence type="ECO:0000313" key="9">
    <source>
        <dbReference type="Proteomes" id="UP000235145"/>
    </source>
</evidence>
<keyword evidence="2 7" id="KW-0812">Transmembrane</keyword>
<dbReference type="Gramene" id="rna-gnl|WGS:NBSK|LSAT_6X88500_mrna">
    <property type="protein sequence ID" value="cds-PLY93856.1"/>
    <property type="gene ID" value="gene-LSAT_6X88500"/>
</dbReference>
<dbReference type="GO" id="GO:0012505">
    <property type="term" value="C:endomembrane system"/>
    <property type="evidence" value="ECO:0007669"/>
    <property type="project" value="UniProtKB-SubCell"/>
</dbReference>
<dbReference type="EMBL" id="NBSK02000006">
    <property type="protein sequence ID" value="KAJ0198952.1"/>
    <property type="molecule type" value="Genomic_DNA"/>
</dbReference>
<reference evidence="8 9" key="1">
    <citation type="journal article" date="2017" name="Nat. Commun.">
        <title>Genome assembly with in vitro proximity ligation data and whole-genome triplication in lettuce.</title>
        <authorList>
            <person name="Reyes-Chin-Wo S."/>
            <person name="Wang Z."/>
            <person name="Yang X."/>
            <person name="Kozik A."/>
            <person name="Arikit S."/>
            <person name="Song C."/>
            <person name="Xia L."/>
            <person name="Froenicke L."/>
            <person name="Lavelle D.O."/>
            <person name="Truco M.J."/>
            <person name="Xia R."/>
            <person name="Zhu S."/>
            <person name="Xu C."/>
            <person name="Xu H."/>
            <person name="Xu X."/>
            <person name="Cox K."/>
            <person name="Korf I."/>
            <person name="Meyers B.C."/>
            <person name="Michelmore R.W."/>
        </authorList>
    </citation>
    <scope>NUCLEOTIDE SEQUENCE [LARGE SCALE GENOMIC DNA]</scope>
    <source>
        <strain evidence="9">cv. Salinas</strain>
        <tissue evidence="8">Seedlings</tissue>
    </source>
</reference>
<evidence type="ECO:0000256" key="6">
    <source>
        <dbReference type="ARBA" id="ARBA00029467"/>
    </source>
</evidence>
<evidence type="ECO:0000256" key="2">
    <source>
        <dbReference type="ARBA" id="ARBA00022692"/>
    </source>
</evidence>
<proteinExistence type="inferred from homology"/>
<keyword evidence="9" id="KW-1185">Reference proteome</keyword>
<comment type="similarity">
    <text evidence="6">Belongs to the DESIGUAL family.</text>
</comment>
<keyword evidence="5 7" id="KW-0472">Membrane</keyword>
<feature type="transmembrane region" description="Helical" evidence="7">
    <location>
        <begin position="49"/>
        <end position="73"/>
    </location>
</feature>
<evidence type="ECO:0000256" key="7">
    <source>
        <dbReference type="SAM" id="Phobius"/>
    </source>
</evidence>
<name>A0A9R1V2L7_LACSA</name>
<evidence type="ECO:0000313" key="8">
    <source>
        <dbReference type="EMBL" id="KAJ0198952.1"/>
    </source>
</evidence>
<evidence type="ECO:0000256" key="3">
    <source>
        <dbReference type="ARBA" id="ARBA00022729"/>
    </source>
</evidence>
<keyword evidence="3" id="KW-0732">Signal</keyword>
<feature type="transmembrane region" description="Helical" evidence="7">
    <location>
        <begin position="94"/>
        <end position="114"/>
    </location>
</feature>
<accession>A0A9R1V2L7</accession>
<protein>
    <submittedName>
        <fullName evidence="8">Uncharacterized protein</fullName>
    </submittedName>
</protein>
<gene>
    <name evidence="8" type="ORF">LSAT_V11C600332290</name>
</gene>
<organism evidence="8 9">
    <name type="scientific">Lactuca sativa</name>
    <name type="common">Garden lettuce</name>
    <dbReference type="NCBI Taxonomy" id="4236"/>
    <lineage>
        <taxon>Eukaryota</taxon>
        <taxon>Viridiplantae</taxon>
        <taxon>Streptophyta</taxon>
        <taxon>Embryophyta</taxon>
        <taxon>Tracheophyta</taxon>
        <taxon>Spermatophyta</taxon>
        <taxon>Magnoliopsida</taxon>
        <taxon>eudicotyledons</taxon>
        <taxon>Gunneridae</taxon>
        <taxon>Pentapetalae</taxon>
        <taxon>asterids</taxon>
        <taxon>campanulids</taxon>
        <taxon>Asterales</taxon>
        <taxon>Asteraceae</taxon>
        <taxon>Cichorioideae</taxon>
        <taxon>Cichorieae</taxon>
        <taxon>Lactucinae</taxon>
        <taxon>Lactuca</taxon>
    </lineage>
</organism>